<sequence>MFITTLANSFIYCVSRSFIYTGPLIWISIVFGSIVDIFYGALTKPFVNSQKQVDKMIHESISSKSSQKQVAIVTGGNSGIGYATAKAIGRAGYHTILACRNQSLGEKAVANLVRETGQTNFELMILDLASFESVHKFVKQFKSKYQQLNLLVNNAGVVKANHMLTADGVEMQFGTNYLGPFLLTTELLDIMKQTGSARIVNVSSLGSYFNSHMDTKLVEDTRHYNALRVYYNSKLAITMFSAALARKLQGTGIT</sequence>
<name>A0ACC1J0N3_9FUNG</name>
<reference evidence="1" key="1">
    <citation type="submission" date="2022-07" db="EMBL/GenBank/DDBJ databases">
        <title>Phylogenomic reconstructions and comparative analyses of Kickxellomycotina fungi.</title>
        <authorList>
            <person name="Reynolds N.K."/>
            <person name="Stajich J.E."/>
            <person name="Barry K."/>
            <person name="Grigoriev I.V."/>
            <person name="Crous P."/>
            <person name="Smith M.E."/>
        </authorList>
    </citation>
    <scope>NUCLEOTIDE SEQUENCE</scope>
    <source>
        <strain evidence="1">NRRL 5244</strain>
    </source>
</reference>
<dbReference type="Proteomes" id="UP001150603">
    <property type="component" value="Unassembled WGS sequence"/>
</dbReference>
<organism evidence="1 2">
    <name type="scientific">Linderina macrospora</name>
    <dbReference type="NCBI Taxonomy" id="4868"/>
    <lineage>
        <taxon>Eukaryota</taxon>
        <taxon>Fungi</taxon>
        <taxon>Fungi incertae sedis</taxon>
        <taxon>Zoopagomycota</taxon>
        <taxon>Kickxellomycotina</taxon>
        <taxon>Kickxellomycetes</taxon>
        <taxon>Kickxellales</taxon>
        <taxon>Kickxellaceae</taxon>
        <taxon>Linderina</taxon>
    </lineage>
</organism>
<gene>
    <name evidence="1" type="primary">RDH13_3</name>
    <name evidence="1" type="ORF">FBU59_006279</name>
</gene>
<feature type="non-terminal residue" evidence="1">
    <location>
        <position position="254"/>
    </location>
</feature>
<keyword evidence="2" id="KW-1185">Reference proteome</keyword>
<dbReference type="EMBL" id="JANBPW010005396">
    <property type="protein sequence ID" value="KAJ1932710.1"/>
    <property type="molecule type" value="Genomic_DNA"/>
</dbReference>
<evidence type="ECO:0000313" key="1">
    <source>
        <dbReference type="EMBL" id="KAJ1932710.1"/>
    </source>
</evidence>
<evidence type="ECO:0000313" key="2">
    <source>
        <dbReference type="Proteomes" id="UP001150603"/>
    </source>
</evidence>
<protein>
    <submittedName>
        <fullName evidence="1">Retinol dehydrogenase 13</fullName>
    </submittedName>
</protein>
<comment type="caution">
    <text evidence="1">The sequence shown here is derived from an EMBL/GenBank/DDBJ whole genome shotgun (WGS) entry which is preliminary data.</text>
</comment>
<proteinExistence type="predicted"/>
<accession>A0ACC1J0N3</accession>